<keyword evidence="5" id="KW-1185">Reference proteome</keyword>
<dbReference type="Gene3D" id="2.160.20.10">
    <property type="entry name" value="Single-stranded right-handed beta-helix, Pectin lyase-like"/>
    <property type="match status" value="1"/>
</dbReference>
<dbReference type="InterPro" id="IPR039448">
    <property type="entry name" value="Beta_helix"/>
</dbReference>
<reference evidence="4 5" key="1">
    <citation type="submission" date="2020-04" db="EMBL/GenBank/DDBJ databases">
        <authorList>
            <person name="Basu S."/>
            <person name="Maruthanayagam V."/>
            <person name="Chakraborty S."/>
            <person name="Pramanik A."/>
            <person name="Mukherjee J."/>
            <person name="Brink B."/>
        </authorList>
    </citation>
    <scope>NUCLEOTIDE SEQUENCE [LARGE SCALE GENOMIC DNA]</scope>
    <source>
        <strain evidence="4 5">AP17</strain>
    </source>
</reference>
<evidence type="ECO:0000313" key="5">
    <source>
        <dbReference type="Proteomes" id="UP000500857"/>
    </source>
</evidence>
<accession>A0A6H1TWA7</accession>
<evidence type="ECO:0000313" key="4">
    <source>
        <dbReference type="EMBL" id="QIZ70486.1"/>
    </source>
</evidence>
<dbReference type="AlphaFoldDB" id="A0A6H1TWA7"/>
<dbReference type="InterPro" id="IPR011050">
    <property type="entry name" value="Pectin_lyase_fold/virulence"/>
</dbReference>
<dbReference type="InterPro" id="IPR012334">
    <property type="entry name" value="Pectin_lyas_fold"/>
</dbReference>
<dbReference type="KEGG" id="oxy:HCG48_07750"/>
<feature type="signal peptide" evidence="2">
    <location>
        <begin position="1"/>
        <end position="24"/>
    </location>
</feature>
<feature type="region of interest" description="Disordered" evidence="1">
    <location>
        <begin position="401"/>
        <end position="425"/>
    </location>
</feature>
<evidence type="ECO:0000256" key="2">
    <source>
        <dbReference type="SAM" id="SignalP"/>
    </source>
</evidence>
<dbReference type="EMBL" id="CP051167">
    <property type="protein sequence ID" value="QIZ70486.1"/>
    <property type="molecule type" value="Genomic_DNA"/>
</dbReference>
<dbReference type="Pfam" id="PF13229">
    <property type="entry name" value="Beta_helix"/>
    <property type="match status" value="1"/>
</dbReference>
<feature type="chain" id="PRO_5026347528" evidence="2">
    <location>
        <begin position="25"/>
        <end position="527"/>
    </location>
</feature>
<dbReference type="RefSeq" id="WP_168568641.1">
    <property type="nucleotide sequence ID" value="NZ_CP051167.1"/>
</dbReference>
<feature type="domain" description="Right handed beta helix" evidence="3">
    <location>
        <begin position="239"/>
        <end position="369"/>
    </location>
</feature>
<feature type="region of interest" description="Disordered" evidence="1">
    <location>
        <begin position="508"/>
        <end position="527"/>
    </location>
</feature>
<organism evidence="4 5">
    <name type="scientific">Oxynema aestuarii AP17</name>
    <dbReference type="NCBI Taxonomy" id="2064643"/>
    <lineage>
        <taxon>Bacteria</taxon>
        <taxon>Bacillati</taxon>
        <taxon>Cyanobacteriota</taxon>
        <taxon>Cyanophyceae</taxon>
        <taxon>Oscillatoriophycideae</taxon>
        <taxon>Oscillatoriales</taxon>
        <taxon>Oscillatoriaceae</taxon>
        <taxon>Oxynema</taxon>
        <taxon>Oxynema aestuarii</taxon>
    </lineage>
</organism>
<dbReference type="InterPro" id="IPR006626">
    <property type="entry name" value="PbH1"/>
</dbReference>
<keyword evidence="2" id="KW-0732">Signal</keyword>
<dbReference type="Proteomes" id="UP000500857">
    <property type="component" value="Chromosome"/>
</dbReference>
<dbReference type="SMART" id="SM00710">
    <property type="entry name" value="PbH1"/>
    <property type="match status" value="5"/>
</dbReference>
<gene>
    <name evidence="4" type="ORF">HCG48_07750</name>
</gene>
<sequence length="527" mass="56270">MMGRWRVGLAVSMLSLSFVGSVRATLGEGGPTWTIAVNSNGDEVRADEALTLREAIAIVNGNLRVEELSPAERSQLRQLPEIEVSRIEFALDPQATTIGLTASLPPLQAPVAIDGTTQPGFDPEEGTPRAVVTLTPAPETEILRGLVVMAPDVSIRGLSVYGFTSTHQRTASPPAADILILGGESAAIVDRVTLEEGQWRREVTDAVEDVPIPNNVTIAENWLGLLPDGTFPERRSAFGVWVFEGTNVTVEDNAIAAHDGSAVITSVRADNLQVNNNQIFENGFRGMPDALRLEGYIDNTAVFDNEIYNNAGAGIFLFNPSGAVAIADNIVRSNGRRLQRAAIYLMGSGHQVRNNEITDQPGPGVVVAADPPGDRIAIEDNRFANLAGLSIDLNTTSNDRVKHFQIGDGPNPPRNSGNRRKDTGNRAIEAPQFLAREFYQLGDALTVDGLAEPGGTVEIYRVNESGMAHGPLSEPVATVATDGSGRFSIELDSLEPGTTISAIVTHPDYGTSEPARNATVRSRSDAE</sequence>
<protein>
    <submittedName>
        <fullName evidence="4">Right-handed parallel beta-helix repeat-containing protein</fullName>
    </submittedName>
</protein>
<evidence type="ECO:0000259" key="3">
    <source>
        <dbReference type="Pfam" id="PF13229"/>
    </source>
</evidence>
<name>A0A6H1TWA7_9CYAN</name>
<proteinExistence type="predicted"/>
<dbReference type="SUPFAM" id="SSF51126">
    <property type="entry name" value="Pectin lyase-like"/>
    <property type="match status" value="1"/>
</dbReference>
<evidence type="ECO:0000256" key="1">
    <source>
        <dbReference type="SAM" id="MobiDB-lite"/>
    </source>
</evidence>